<organism evidence="1 2">
    <name type="scientific">Oceanobacillus aidingensis</name>
    <dbReference type="NCBI Taxonomy" id="645964"/>
    <lineage>
        <taxon>Bacteria</taxon>
        <taxon>Bacillati</taxon>
        <taxon>Bacillota</taxon>
        <taxon>Bacilli</taxon>
        <taxon>Bacillales</taxon>
        <taxon>Bacillaceae</taxon>
        <taxon>Oceanobacillus</taxon>
    </lineage>
</organism>
<gene>
    <name evidence="1" type="ORF">ACFO3P_05835</name>
</gene>
<accession>A0ABV9JVB8</accession>
<evidence type="ECO:0000313" key="2">
    <source>
        <dbReference type="Proteomes" id="UP001595988"/>
    </source>
</evidence>
<protein>
    <submittedName>
        <fullName evidence="1">Uncharacterized protein</fullName>
    </submittedName>
</protein>
<proteinExistence type="predicted"/>
<dbReference type="EMBL" id="JBHSFT010000008">
    <property type="protein sequence ID" value="MFC4661735.1"/>
    <property type="molecule type" value="Genomic_DNA"/>
</dbReference>
<keyword evidence="2" id="KW-1185">Reference proteome</keyword>
<dbReference type="RefSeq" id="WP_379542267.1">
    <property type="nucleotide sequence ID" value="NZ_JBHSFT010000008.1"/>
</dbReference>
<name>A0ABV9JVB8_9BACI</name>
<sequence>MDKQERYLKSIADSLSKLVKLKEKEVKLNTIREHHKFGDIDPEALTVLSEAIKGGDAK</sequence>
<dbReference type="Proteomes" id="UP001595988">
    <property type="component" value="Unassembled WGS sequence"/>
</dbReference>
<reference evidence="2" key="1">
    <citation type="journal article" date="2019" name="Int. J. Syst. Evol. Microbiol.">
        <title>The Global Catalogue of Microorganisms (GCM) 10K type strain sequencing project: providing services to taxonomists for standard genome sequencing and annotation.</title>
        <authorList>
            <consortium name="The Broad Institute Genomics Platform"/>
            <consortium name="The Broad Institute Genome Sequencing Center for Infectious Disease"/>
            <person name="Wu L."/>
            <person name="Ma J."/>
        </authorList>
    </citation>
    <scope>NUCLEOTIDE SEQUENCE [LARGE SCALE GENOMIC DNA]</scope>
    <source>
        <strain evidence="2">CCUG 37257</strain>
    </source>
</reference>
<comment type="caution">
    <text evidence="1">The sequence shown here is derived from an EMBL/GenBank/DDBJ whole genome shotgun (WGS) entry which is preliminary data.</text>
</comment>
<evidence type="ECO:0000313" key="1">
    <source>
        <dbReference type="EMBL" id="MFC4661735.1"/>
    </source>
</evidence>